<dbReference type="InterPro" id="IPR005627">
    <property type="entry name" value="CutC-like"/>
</dbReference>
<dbReference type="PANTHER" id="PTHR12598:SF0">
    <property type="entry name" value="COPPER HOMEOSTASIS PROTEIN CUTC HOMOLOG"/>
    <property type="match status" value="1"/>
</dbReference>
<comment type="similarity">
    <text evidence="1">Belongs to the CutC family.</text>
</comment>
<evidence type="ECO:0000256" key="2">
    <source>
        <dbReference type="ARBA" id="ARBA00019014"/>
    </source>
</evidence>
<dbReference type="Gene3D" id="3.20.20.380">
    <property type="entry name" value="Copper homeostasis (CutC) domain"/>
    <property type="match status" value="1"/>
</dbReference>
<keyword evidence="4" id="KW-1185">Reference proteome</keyword>
<dbReference type="AlphaFoldDB" id="A0A941IL53"/>
<gene>
    <name evidence="3" type="ORF">KDK95_25295</name>
</gene>
<organism evidence="3 4">
    <name type="scientific">Actinospica acidithermotolerans</name>
    <dbReference type="NCBI Taxonomy" id="2828514"/>
    <lineage>
        <taxon>Bacteria</taxon>
        <taxon>Bacillati</taxon>
        <taxon>Actinomycetota</taxon>
        <taxon>Actinomycetes</taxon>
        <taxon>Catenulisporales</taxon>
        <taxon>Actinospicaceae</taxon>
        <taxon>Actinospica</taxon>
    </lineage>
</organism>
<dbReference type="SUPFAM" id="SSF110395">
    <property type="entry name" value="CutC-like"/>
    <property type="match status" value="1"/>
</dbReference>
<dbReference type="EMBL" id="JAGSOH010000093">
    <property type="protein sequence ID" value="MBR7829647.1"/>
    <property type="molecule type" value="Genomic_DNA"/>
</dbReference>
<evidence type="ECO:0000313" key="3">
    <source>
        <dbReference type="EMBL" id="MBR7829647.1"/>
    </source>
</evidence>
<dbReference type="RefSeq" id="WP_212520778.1">
    <property type="nucleotide sequence ID" value="NZ_JAGSOH010000093.1"/>
</dbReference>
<evidence type="ECO:0000256" key="1">
    <source>
        <dbReference type="ARBA" id="ARBA00007768"/>
    </source>
</evidence>
<evidence type="ECO:0000313" key="4">
    <source>
        <dbReference type="Proteomes" id="UP000676325"/>
    </source>
</evidence>
<protein>
    <recommendedName>
        <fullName evidence="2">Copper homeostasis protein cutC homolog</fullName>
    </recommendedName>
</protein>
<name>A0A941IL53_9ACTN</name>
<comment type="caution">
    <text evidence="3">The sequence shown here is derived from an EMBL/GenBank/DDBJ whole genome shotgun (WGS) entry which is preliminary data.</text>
</comment>
<reference evidence="3" key="1">
    <citation type="submission" date="2021-04" db="EMBL/GenBank/DDBJ databases">
        <title>Genome based classification of Actinospica acidithermotolerans sp. nov., an actinobacterium isolated from an Indonesian hot spring.</title>
        <authorList>
            <person name="Kusuma A.B."/>
            <person name="Putra K.E."/>
            <person name="Nafisah S."/>
            <person name="Loh J."/>
            <person name="Nouioui I."/>
            <person name="Goodfellow M."/>
        </authorList>
    </citation>
    <scope>NUCLEOTIDE SEQUENCE</scope>
    <source>
        <strain evidence="3">MGRD01-02</strain>
    </source>
</reference>
<dbReference type="PANTHER" id="PTHR12598">
    <property type="entry name" value="COPPER HOMEOSTASIS PROTEIN CUTC"/>
    <property type="match status" value="1"/>
</dbReference>
<dbReference type="Pfam" id="PF03932">
    <property type="entry name" value="CutC"/>
    <property type="match status" value="1"/>
</dbReference>
<dbReference type="InterPro" id="IPR036822">
    <property type="entry name" value="CutC-like_dom_sf"/>
</dbReference>
<dbReference type="Proteomes" id="UP000676325">
    <property type="component" value="Unassembled WGS sequence"/>
</dbReference>
<proteinExistence type="inferred from homology"/>
<sequence>MPNGLLEVIAVDARDARAAVEGGADRIELVSGMEFAGFCPALETVEQVRAAVDVPVRVMLRLREDFSIGGAQGAAEIAAAGRRLREVGADQFVLGWLDGAGAVDLAAIEKVRDAWHGLPFTFHKAMDHVADRAAAYEAIRPLPGLDTVLTSGGPFPAGQGVAVLRAEAAREAALGEQGLAILVGGGLKLADVPVLRAAGLRDFHVGSAVRDGADWSGNVDAELVARWREAIDD</sequence>
<dbReference type="GO" id="GO:0005507">
    <property type="term" value="F:copper ion binding"/>
    <property type="evidence" value="ECO:0007669"/>
    <property type="project" value="TreeGrafter"/>
</dbReference>
<accession>A0A941IL53</accession>